<dbReference type="EMBL" id="MUAL01000049">
    <property type="protein sequence ID" value="OOR22094.1"/>
    <property type="molecule type" value="Genomic_DNA"/>
</dbReference>
<reference evidence="1 2" key="1">
    <citation type="submission" date="2017-01" db="EMBL/GenBank/DDBJ databases">
        <title>Bacillus cereus isolates.</title>
        <authorList>
            <person name="Beno S.M."/>
        </authorList>
    </citation>
    <scope>NUCLEOTIDE SEQUENCE [LARGE SCALE GENOMIC DNA]</scope>
    <source>
        <strain evidence="1 2">FSL M7-1219</strain>
    </source>
</reference>
<name>A0A1S9UJ03_BACCE</name>
<proteinExistence type="predicted"/>
<organism evidence="1 2">
    <name type="scientific">Bacillus cereus</name>
    <dbReference type="NCBI Taxonomy" id="1396"/>
    <lineage>
        <taxon>Bacteria</taxon>
        <taxon>Bacillati</taxon>
        <taxon>Bacillota</taxon>
        <taxon>Bacilli</taxon>
        <taxon>Bacillales</taxon>
        <taxon>Bacillaceae</taxon>
        <taxon>Bacillus</taxon>
        <taxon>Bacillus cereus group</taxon>
    </lineage>
</organism>
<evidence type="ECO:0000313" key="1">
    <source>
        <dbReference type="EMBL" id="OOR22094.1"/>
    </source>
</evidence>
<evidence type="ECO:0000313" key="2">
    <source>
        <dbReference type="Proteomes" id="UP000191124"/>
    </source>
</evidence>
<protein>
    <submittedName>
        <fullName evidence="1">Uncharacterized protein</fullName>
    </submittedName>
</protein>
<gene>
    <name evidence="1" type="ORF">BW892_20360</name>
</gene>
<accession>A0A1S9UJ03</accession>
<dbReference type="AlphaFoldDB" id="A0A1S9UJ03"/>
<sequence length="65" mass="7780">MSRASPQMRKLLLQKKQKKLSEYKAVYMIQDHLYLAYEALQKGKRNFLCLLPVLLFYLINCKSDR</sequence>
<comment type="caution">
    <text evidence="1">The sequence shown here is derived from an EMBL/GenBank/DDBJ whole genome shotgun (WGS) entry which is preliminary data.</text>
</comment>
<dbReference type="Proteomes" id="UP000191124">
    <property type="component" value="Unassembled WGS sequence"/>
</dbReference>